<dbReference type="SUPFAM" id="SSF64182">
    <property type="entry name" value="DHH phosphoesterases"/>
    <property type="match status" value="1"/>
</dbReference>
<dbReference type="InterPro" id="IPR038763">
    <property type="entry name" value="DHH_sf"/>
</dbReference>
<dbReference type="Pfam" id="PF01368">
    <property type="entry name" value="DHH"/>
    <property type="match status" value="1"/>
</dbReference>
<feature type="domain" description="DDH" evidence="2">
    <location>
        <begin position="27"/>
        <end position="213"/>
    </location>
</feature>
<dbReference type="Proteomes" id="UP000179270">
    <property type="component" value="Unassembled WGS sequence"/>
</dbReference>
<protein>
    <recommendedName>
        <fullName evidence="2">DDH domain-containing protein</fullName>
    </recommendedName>
</protein>
<name>A0A1F7I862_9BACT</name>
<dbReference type="EMBL" id="MGAF01000047">
    <property type="protein sequence ID" value="OGK39567.1"/>
    <property type="molecule type" value="Genomic_DNA"/>
</dbReference>
<reference evidence="3 4" key="1">
    <citation type="journal article" date="2016" name="Nat. Commun.">
        <title>Thousands of microbial genomes shed light on interconnected biogeochemical processes in an aquifer system.</title>
        <authorList>
            <person name="Anantharaman K."/>
            <person name="Brown C.T."/>
            <person name="Hug L.A."/>
            <person name="Sharon I."/>
            <person name="Castelle C.J."/>
            <person name="Probst A.J."/>
            <person name="Thomas B.C."/>
            <person name="Singh A."/>
            <person name="Wilkins M.J."/>
            <person name="Karaoz U."/>
            <person name="Brodie E.L."/>
            <person name="Williams K.H."/>
            <person name="Hubbard S.S."/>
            <person name="Banfield J.F."/>
        </authorList>
    </citation>
    <scope>NUCLEOTIDE SEQUENCE [LARGE SCALE GENOMIC DNA]</scope>
</reference>
<dbReference type="PANTHER" id="PTHR47618:SF1">
    <property type="entry name" value="BIFUNCTIONAL OLIGORIBONUCLEASE AND PAP PHOSPHATASE NRNA"/>
    <property type="match status" value="1"/>
</dbReference>
<dbReference type="STRING" id="1802055.A3A74_06605"/>
<evidence type="ECO:0000259" key="2">
    <source>
        <dbReference type="Pfam" id="PF01368"/>
    </source>
</evidence>
<comment type="caution">
    <text evidence="3">The sequence shown here is derived from an EMBL/GenBank/DDBJ whole genome shotgun (WGS) entry which is preliminary data.</text>
</comment>
<dbReference type="Gene3D" id="3.90.1640.10">
    <property type="entry name" value="inorganic pyrophosphatase (n-terminal core)"/>
    <property type="match status" value="2"/>
</dbReference>
<dbReference type="InterPro" id="IPR051319">
    <property type="entry name" value="Oligoribo/pAp-PDE_c-di-AMP_PDE"/>
</dbReference>
<dbReference type="PANTHER" id="PTHR47618">
    <property type="entry name" value="BIFUNCTIONAL OLIGORIBONUCLEASE AND PAP PHOSPHATASE NRNA"/>
    <property type="match status" value="1"/>
</dbReference>
<sequence length="319" mass="34936">MNDNVQQTLTHLNEVLQKSTSGAIVLPSNPSIDAVAAATALYLGLHKMGKNVTLASSSKTTYSLSTVDKIQDQLSTSGDDLVISFPYNEGSIDKVDYNIQGNNFNLIVTPRQGFPKLDPKQVKYNYTGGKLNFIITIDAPTLNSLGELYSSNEKQFQGKDIINIDRHLTNSFYGSVNFVNKTSSSISEMVLKLLQSLGVEIDRDMATNLYAGISASTNNFTSYSVTADTFETIATLLRFGAIKKTIGKPVPQRGFQPQQPMNPAFNQPRQSSFPQPRFNNQPDMVTPIEQVEQEPKGTDAATPQDWLKPKIFKGGGGLV</sequence>
<feature type="region of interest" description="Disordered" evidence="1">
    <location>
        <begin position="257"/>
        <end position="319"/>
    </location>
</feature>
<evidence type="ECO:0000313" key="3">
    <source>
        <dbReference type="EMBL" id="OGK39567.1"/>
    </source>
</evidence>
<gene>
    <name evidence="3" type="ORF">A3A74_06605</name>
</gene>
<evidence type="ECO:0000256" key="1">
    <source>
        <dbReference type="SAM" id="MobiDB-lite"/>
    </source>
</evidence>
<dbReference type="AlphaFoldDB" id="A0A1F7I862"/>
<accession>A0A1F7I862</accession>
<feature type="compositionally biased region" description="Polar residues" evidence="1">
    <location>
        <begin position="257"/>
        <end position="283"/>
    </location>
</feature>
<evidence type="ECO:0000313" key="4">
    <source>
        <dbReference type="Proteomes" id="UP000179270"/>
    </source>
</evidence>
<proteinExistence type="predicted"/>
<organism evidence="3 4">
    <name type="scientific">Candidatus Roizmanbacteria bacterium RIFCSPLOWO2_01_FULL_35_13</name>
    <dbReference type="NCBI Taxonomy" id="1802055"/>
    <lineage>
        <taxon>Bacteria</taxon>
        <taxon>Candidatus Roizmaniibacteriota</taxon>
    </lineage>
</organism>
<dbReference type="InterPro" id="IPR001667">
    <property type="entry name" value="DDH_dom"/>
</dbReference>